<protein>
    <submittedName>
        <fullName evidence="3">Flagellar hook-length control protein FliK</fullName>
    </submittedName>
</protein>
<feature type="compositionally biased region" description="Basic and acidic residues" evidence="1">
    <location>
        <begin position="294"/>
        <end position="303"/>
    </location>
</feature>
<evidence type="ECO:0000313" key="4">
    <source>
        <dbReference type="Proteomes" id="UP001623592"/>
    </source>
</evidence>
<feature type="compositionally biased region" description="Basic and acidic residues" evidence="1">
    <location>
        <begin position="250"/>
        <end position="260"/>
    </location>
</feature>
<dbReference type="Gene3D" id="3.30.750.140">
    <property type="match status" value="1"/>
</dbReference>
<feature type="region of interest" description="Disordered" evidence="1">
    <location>
        <begin position="272"/>
        <end position="310"/>
    </location>
</feature>
<keyword evidence="4" id="KW-1185">Reference proteome</keyword>
<feature type="compositionally biased region" description="Basic and acidic residues" evidence="1">
    <location>
        <begin position="465"/>
        <end position="498"/>
    </location>
</feature>
<feature type="compositionally biased region" description="Basic and acidic residues" evidence="1">
    <location>
        <begin position="71"/>
        <end position="88"/>
    </location>
</feature>
<feature type="compositionally biased region" description="Polar residues" evidence="1">
    <location>
        <begin position="452"/>
        <end position="464"/>
    </location>
</feature>
<evidence type="ECO:0000259" key="2">
    <source>
        <dbReference type="Pfam" id="PF02120"/>
    </source>
</evidence>
<gene>
    <name evidence="3" type="ORF">ACJDT4_14500</name>
</gene>
<keyword evidence="3" id="KW-0969">Cilium</keyword>
<feature type="region of interest" description="Disordered" evidence="1">
    <location>
        <begin position="452"/>
        <end position="498"/>
    </location>
</feature>
<feature type="compositionally biased region" description="Basic and acidic residues" evidence="1">
    <location>
        <begin position="97"/>
        <end position="108"/>
    </location>
</feature>
<sequence length="498" mass="54831">MKSVDTLNIFNLAGGQTDIKSYDSKNSTMSTNKSNSFDSCLKKSFNNTATTNVSTDSQDKVSSDANASNENIKDQDTKSNDIKDENDKNGNAVNSDLKSKINSDEGKSKIYPNEVTDDKTSDETNDYLQSILSTMLGCFSNGSFDISKLKTQLDKLKVPEDFQKVIINLATKLQDIFNKSGNDKFVKLLTSSIDAQSANGVNDQSAKNEHSKLIDNIIDVLESKLKEGNNTSNLTKLSNDVSKANVNSNTEDKSEKEIKSNDSSSIIKNVKDDVLKENLQNKPNVSDDSSTSSKDNKSFQKSDDSDEKSDDFLKKLLSQDESSSDSKISKVTTFINQFSSTNANANIQAVKGDLQVINKNNFAADIVKSVKYMQDNNIKELTVKINPKELGEVVIRLSMESNVMKASISAQNKETYNLLQSSLGDINNSLNNQNIKIQAFSVNIYNDTTYFSGQGSSENRQNNQGERDKNSSGKEKNVEVENKSEGARVDEGKVNMLA</sequence>
<accession>A0ABW8TJG2</accession>
<dbReference type="EMBL" id="JBJIAA010000011">
    <property type="protein sequence ID" value="MFL0251630.1"/>
    <property type="molecule type" value="Genomic_DNA"/>
</dbReference>
<name>A0ABW8TJG2_9CLOT</name>
<keyword evidence="3" id="KW-0282">Flagellum</keyword>
<dbReference type="RefSeq" id="WP_406788281.1">
    <property type="nucleotide sequence ID" value="NZ_JBJIAA010000011.1"/>
</dbReference>
<keyword evidence="3" id="KW-0966">Cell projection</keyword>
<dbReference type="Proteomes" id="UP001623592">
    <property type="component" value="Unassembled WGS sequence"/>
</dbReference>
<feature type="domain" description="Flagellar hook-length control protein-like C-terminal" evidence="2">
    <location>
        <begin position="368"/>
        <end position="448"/>
    </location>
</feature>
<organism evidence="3 4">
    <name type="scientific">Clostridium neuense</name>
    <dbReference type="NCBI Taxonomy" id="1728934"/>
    <lineage>
        <taxon>Bacteria</taxon>
        <taxon>Bacillati</taxon>
        <taxon>Bacillota</taxon>
        <taxon>Clostridia</taxon>
        <taxon>Eubacteriales</taxon>
        <taxon>Clostridiaceae</taxon>
        <taxon>Clostridium</taxon>
    </lineage>
</organism>
<reference evidence="3 4" key="1">
    <citation type="submission" date="2024-11" db="EMBL/GenBank/DDBJ databases">
        <authorList>
            <person name="Heng Y.C."/>
            <person name="Lim A.C.H."/>
            <person name="Lee J.K.Y."/>
            <person name="Kittelmann S."/>
        </authorList>
    </citation>
    <scope>NUCLEOTIDE SEQUENCE [LARGE SCALE GENOMIC DNA]</scope>
    <source>
        <strain evidence="3 4">WILCCON 0114</strain>
    </source>
</reference>
<dbReference type="InterPro" id="IPR021136">
    <property type="entry name" value="Flagellar_hook_control-like_C"/>
</dbReference>
<feature type="region of interest" description="Disordered" evidence="1">
    <location>
        <begin position="244"/>
        <end position="263"/>
    </location>
</feature>
<evidence type="ECO:0000256" key="1">
    <source>
        <dbReference type="SAM" id="MobiDB-lite"/>
    </source>
</evidence>
<evidence type="ECO:0000313" key="3">
    <source>
        <dbReference type="EMBL" id="MFL0251630.1"/>
    </source>
</evidence>
<dbReference type="CDD" id="cd17470">
    <property type="entry name" value="T3SS_Flik_C"/>
    <property type="match status" value="1"/>
</dbReference>
<comment type="caution">
    <text evidence="3">The sequence shown here is derived from an EMBL/GenBank/DDBJ whole genome shotgun (WGS) entry which is preliminary data.</text>
</comment>
<dbReference type="InterPro" id="IPR038610">
    <property type="entry name" value="FliK-like_C_sf"/>
</dbReference>
<feature type="region of interest" description="Disordered" evidence="1">
    <location>
        <begin position="49"/>
        <end position="122"/>
    </location>
</feature>
<proteinExistence type="predicted"/>
<dbReference type="Pfam" id="PF02120">
    <property type="entry name" value="Flg_hook"/>
    <property type="match status" value="1"/>
</dbReference>